<gene>
    <name evidence="1" type="ORF">BDA99DRAFT_539131</name>
</gene>
<keyword evidence="2" id="KW-1185">Reference proteome</keyword>
<accession>A0AAD5PCP6</accession>
<name>A0AAD5PCP6_9FUNG</name>
<evidence type="ECO:0000313" key="1">
    <source>
        <dbReference type="EMBL" id="KAI9258119.1"/>
    </source>
</evidence>
<sequence>MYHLMQLPKKKHLLESCGKSIIEYKYCYLERFFVPYTSRYSCTTYEMKFDICCYQCSGNYDKYNSKQLLQDYWTIQFDDLTPINPVIEIGFRLIWITKKDVIGGSLRERNENRLDDFFTILIIDVEVEPIMKMKINNKYLECIVAYLMSPENIYTKSIADDLHHGKNEH</sequence>
<comment type="caution">
    <text evidence="1">The sequence shown here is derived from an EMBL/GenBank/DDBJ whole genome shotgun (WGS) entry which is preliminary data.</text>
</comment>
<dbReference type="Proteomes" id="UP001209540">
    <property type="component" value="Unassembled WGS sequence"/>
</dbReference>
<protein>
    <submittedName>
        <fullName evidence="1">Uncharacterized protein</fullName>
    </submittedName>
</protein>
<organism evidence="1 2">
    <name type="scientific">Phascolomyces articulosus</name>
    <dbReference type="NCBI Taxonomy" id="60185"/>
    <lineage>
        <taxon>Eukaryota</taxon>
        <taxon>Fungi</taxon>
        <taxon>Fungi incertae sedis</taxon>
        <taxon>Mucoromycota</taxon>
        <taxon>Mucoromycotina</taxon>
        <taxon>Mucoromycetes</taxon>
        <taxon>Mucorales</taxon>
        <taxon>Lichtheimiaceae</taxon>
        <taxon>Phascolomyces</taxon>
    </lineage>
</organism>
<reference evidence="1" key="1">
    <citation type="journal article" date="2022" name="IScience">
        <title>Evolution of zygomycete secretomes and the origins of terrestrial fungal ecologies.</title>
        <authorList>
            <person name="Chang Y."/>
            <person name="Wang Y."/>
            <person name="Mondo S."/>
            <person name="Ahrendt S."/>
            <person name="Andreopoulos W."/>
            <person name="Barry K."/>
            <person name="Beard J."/>
            <person name="Benny G.L."/>
            <person name="Blankenship S."/>
            <person name="Bonito G."/>
            <person name="Cuomo C."/>
            <person name="Desiro A."/>
            <person name="Gervers K.A."/>
            <person name="Hundley H."/>
            <person name="Kuo A."/>
            <person name="LaButti K."/>
            <person name="Lang B.F."/>
            <person name="Lipzen A."/>
            <person name="O'Donnell K."/>
            <person name="Pangilinan J."/>
            <person name="Reynolds N."/>
            <person name="Sandor L."/>
            <person name="Smith M.E."/>
            <person name="Tsang A."/>
            <person name="Grigoriev I.V."/>
            <person name="Stajich J.E."/>
            <person name="Spatafora J.W."/>
        </authorList>
    </citation>
    <scope>NUCLEOTIDE SEQUENCE</scope>
    <source>
        <strain evidence="1">RSA 2281</strain>
    </source>
</reference>
<dbReference type="EMBL" id="JAIXMP010000019">
    <property type="protein sequence ID" value="KAI9258119.1"/>
    <property type="molecule type" value="Genomic_DNA"/>
</dbReference>
<reference evidence="1" key="2">
    <citation type="submission" date="2023-02" db="EMBL/GenBank/DDBJ databases">
        <authorList>
            <consortium name="DOE Joint Genome Institute"/>
            <person name="Mondo S.J."/>
            <person name="Chang Y."/>
            <person name="Wang Y."/>
            <person name="Ahrendt S."/>
            <person name="Andreopoulos W."/>
            <person name="Barry K."/>
            <person name="Beard J."/>
            <person name="Benny G.L."/>
            <person name="Blankenship S."/>
            <person name="Bonito G."/>
            <person name="Cuomo C."/>
            <person name="Desiro A."/>
            <person name="Gervers K.A."/>
            <person name="Hundley H."/>
            <person name="Kuo A."/>
            <person name="LaButti K."/>
            <person name="Lang B.F."/>
            <person name="Lipzen A."/>
            <person name="O'Donnell K."/>
            <person name="Pangilinan J."/>
            <person name="Reynolds N."/>
            <person name="Sandor L."/>
            <person name="Smith M.W."/>
            <person name="Tsang A."/>
            <person name="Grigoriev I.V."/>
            <person name="Stajich J.E."/>
            <person name="Spatafora J.W."/>
        </authorList>
    </citation>
    <scope>NUCLEOTIDE SEQUENCE</scope>
    <source>
        <strain evidence="1">RSA 2281</strain>
    </source>
</reference>
<dbReference type="AlphaFoldDB" id="A0AAD5PCP6"/>
<proteinExistence type="predicted"/>
<evidence type="ECO:0000313" key="2">
    <source>
        <dbReference type="Proteomes" id="UP001209540"/>
    </source>
</evidence>